<name>K2HFQ5_9RHOB</name>
<dbReference type="PROSITE" id="PS00557">
    <property type="entry name" value="FMN_HYDROXY_ACID_DH_1"/>
    <property type="match status" value="1"/>
</dbReference>
<feature type="binding site" evidence="7">
    <location>
        <position position="253"/>
    </location>
    <ligand>
        <name>FMN</name>
        <dbReference type="ChEBI" id="CHEBI:58210"/>
    </ligand>
</feature>
<evidence type="ECO:0000313" key="10">
    <source>
        <dbReference type="Proteomes" id="UP000006765"/>
    </source>
</evidence>
<feature type="binding site" evidence="7">
    <location>
        <begin position="307"/>
        <end position="311"/>
    </location>
    <ligand>
        <name>FMN</name>
        <dbReference type="ChEBI" id="CHEBI:58210"/>
    </ligand>
</feature>
<dbReference type="GO" id="GO:0010181">
    <property type="term" value="F:FMN binding"/>
    <property type="evidence" value="ECO:0007669"/>
    <property type="project" value="InterPro"/>
</dbReference>
<feature type="active site" description="Proton acceptor" evidence="6">
    <location>
        <position position="276"/>
    </location>
</feature>
<feature type="binding site" evidence="7">
    <location>
        <begin position="330"/>
        <end position="331"/>
    </location>
    <ligand>
        <name>FMN</name>
        <dbReference type="ChEBI" id="CHEBI:58210"/>
    </ligand>
</feature>
<keyword evidence="4" id="KW-0560">Oxidoreductase</keyword>
<feature type="binding site" evidence="7">
    <location>
        <begin position="80"/>
        <end position="82"/>
    </location>
    <ligand>
        <name>FMN</name>
        <dbReference type="ChEBI" id="CHEBI:58210"/>
    </ligand>
</feature>
<feature type="binding site" evidence="7">
    <location>
        <position position="109"/>
    </location>
    <ligand>
        <name>FMN</name>
        <dbReference type="ChEBI" id="CHEBI:58210"/>
    </ligand>
</feature>
<protein>
    <submittedName>
        <fullName evidence="9">L-lactate dehydrogenase</fullName>
    </submittedName>
</protein>
<dbReference type="CDD" id="cd02809">
    <property type="entry name" value="alpha_hydroxyacid_oxid_FMN"/>
    <property type="match status" value="1"/>
</dbReference>
<evidence type="ECO:0000256" key="6">
    <source>
        <dbReference type="PIRSR" id="PIRSR000138-1"/>
    </source>
</evidence>
<dbReference type="InterPro" id="IPR013785">
    <property type="entry name" value="Aldolase_TIM"/>
</dbReference>
<dbReference type="STRING" id="1231392.OCGS_0417"/>
<comment type="similarity">
    <text evidence="5">Belongs to the FMN-dependent alpha-hydroxy acid dehydrogenase family.</text>
</comment>
<dbReference type="InterPro" id="IPR037396">
    <property type="entry name" value="FMN_HAD"/>
</dbReference>
<reference evidence="9 10" key="1">
    <citation type="journal article" date="2012" name="J. Bacteriol.">
        <title>Draft Genome Sequence of Oceaniovalibus guishaninsula JLT2003T.</title>
        <authorList>
            <person name="Tang K."/>
            <person name="Liu K."/>
            <person name="Jiao N."/>
        </authorList>
    </citation>
    <scope>NUCLEOTIDE SEQUENCE [LARGE SCALE GENOMIC DNA]</scope>
    <source>
        <strain evidence="9 10">JLT2003</strain>
    </source>
</reference>
<evidence type="ECO:0000256" key="2">
    <source>
        <dbReference type="ARBA" id="ARBA00022630"/>
    </source>
</evidence>
<dbReference type="InterPro" id="IPR000262">
    <property type="entry name" value="FMN-dep_DH"/>
</dbReference>
<feature type="binding site" evidence="7">
    <location>
        <position position="167"/>
    </location>
    <ligand>
        <name>glyoxylate</name>
        <dbReference type="ChEBI" id="CHEBI:36655"/>
    </ligand>
</feature>
<dbReference type="PROSITE" id="PS51349">
    <property type="entry name" value="FMN_HYDROXY_ACID_DH_2"/>
    <property type="match status" value="1"/>
</dbReference>
<organism evidence="9 10">
    <name type="scientific">Oceaniovalibus guishaninsula JLT2003</name>
    <dbReference type="NCBI Taxonomy" id="1231392"/>
    <lineage>
        <taxon>Bacteria</taxon>
        <taxon>Pseudomonadati</taxon>
        <taxon>Pseudomonadota</taxon>
        <taxon>Alphaproteobacteria</taxon>
        <taxon>Rhodobacterales</taxon>
        <taxon>Roseobacteraceae</taxon>
        <taxon>Oceaniovalibus</taxon>
    </lineage>
</organism>
<feature type="binding site" evidence="7">
    <location>
        <position position="279"/>
    </location>
    <ligand>
        <name>glyoxylate</name>
        <dbReference type="ChEBI" id="CHEBI:36655"/>
    </ligand>
</feature>
<dbReference type="GO" id="GO:0004459">
    <property type="term" value="F:L-lactate dehydrogenase (NAD+) activity"/>
    <property type="evidence" value="ECO:0007669"/>
    <property type="project" value="TreeGrafter"/>
</dbReference>
<dbReference type="eggNOG" id="COG1304">
    <property type="taxonomic scope" value="Bacteria"/>
</dbReference>
<keyword evidence="2 7" id="KW-0285">Flavoprotein</keyword>
<feature type="binding site" evidence="7">
    <location>
        <position position="130"/>
    </location>
    <ligand>
        <name>FMN</name>
        <dbReference type="ChEBI" id="CHEBI:58210"/>
    </ligand>
</feature>
<evidence type="ECO:0000256" key="3">
    <source>
        <dbReference type="ARBA" id="ARBA00022643"/>
    </source>
</evidence>
<evidence type="ECO:0000256" key="7">
    <source>
        <dbReference type="PIRSR" id="PIRSR000138-2"/>
    </source>
</evidence>
<dbReference type="PANTHER" id="PTHR10578:SF107">
    <property type="entry name" value="2-HYDROXYACID OXIDASE 1"/>
    <property type="match status" value="1"/>
</dbReference>
<evidence type="ECO:0000259" key="8">
    <source>
        <dbReference type="PROSITE" id="PS51349"/>
    </source>
</evidence>
<feature type="binding site" evidence="7">
    <location>
        <position position="274"/>
    </location>
    <ligand>
        <name>FMN</name>
        <dbReference type="ChEBI" id="CHEBI:58210"/>
    </ligand>
</feature>
<gene>
    <name evidence="9" type="ORF">OCGS_0417</name>
</gene>
<sequence>MDLDDRYPSLSDLAQRARRRIPHFAWEYLDSATGDQSAHARSAAALDRTVLVPRVMTGARPDLTTRLMGHPQALPFGMAPVGMSGLIWPGAEATLATIAARHDIPYCLSNVAADTPENVGPHTRGQGWFQLYAPGDGAIRRDMLARARDSGFRTLVLTVDVPAASRRERQRRARLTNPMRITPGVLAQVAARPAWAMATARRGMPRLAMLDKYADTTRSQSGTAHAGYQLRTAPDWAYLQAVRAEWDGPLVVKGILHAGDAVRAAGIADAIWVSNHGGRQFEAAPAPAEVLPSIRAALGDDVPVIADGAVRSGTDVLRLIALGADFVMLGRAFHVGIAALGERGAAHVVHILRAGIEADLAQLGLCRPADARAALMPS</sequence>
<dbReference type="Pfam" id="PF01070">
    <property type="entry name" value="FMN_dh"/>
    <property type="match status" value="1"/>
</dbReference>
<dbReference type="EMBL" id="AMGO01000007">
    <property type="protein sequence ID" value="EKE45327.1"/>
    <property type="molecule type" value="Genomic_DNA"/>
</dbReference>
<dbReference type="RefSeq" id="WP_007425570.1">
    <property type="nucleotide sequence ID" value="NZ_AMGO01000007.1"/>
</dbReference>
<evidence type="ECO:0000256" key="1">
    <source>
        <dbReference type="ARBA" id="ARBA00001917"/>
    </source>
</evidence>
<feature type="binding site" evidence="7">
    <location>
        <position position="132"/>
    </location>
    <ligand>
        <name>glyoxylate</name>
        <dbReference type="ChEBI" id="CHEBI:36655"/>
    </ligand>
</feature>
<dbReference type="InterPro" id="IPR012133">
    <property type="entry name" value="Alpha-hydoxy_acid_DH_FMN"/>
</dbReference>
<dbReference type="GO" id="GO:0005886">
    <property type="term" value="C:plasma membrane"/>
    <property type="evidence" value="ECO:0007669"/>
    <property type="project" value="TreeGrafter"/>
</dbReference>
<evidence type="ECO:0000256" key="4">
    <source>
        <dbReference type="ARBA" id="ARBA00023002"/>
    </source>
</evidence>
<feature type="binding site" evidence="7">
    <location>
        <position position="28"/>
    </location>
    <ligand>
        <name>glyoxylate</name>
        <dbReference type="ChEBI" id="CHEBI:36655"/>
    </ligand>
</feature>
<dbReference type="InterPro" id="IPR008259">
    <property type="entry name" value="FMN_hydac_DH_AS"/>
</dbReference>
<accession>K2HFQ5</accession>
<dbReference type="PANTHER" id="PTHR10578">
    <property type="entry name" value="S -2-HYDROXY-ACID OXIDASE-RELATED"/>
    <property type="match status" value="1"/>
</dbReference>
<dbReference type="AlphaFoldDB" id="K2HFQ5"/>
<feature type="binding site" evidence="7">
    <location>
        <position position="276"/>
    </location>
    <ligand>
        <name>glyoxylate</name>
        <dbReference type="ChEBI" id="CHEBI:36655"/>
    </ligand>
</feature>
<dbReference type="SUPFAM" id="SSF51395">
    <property type="entry name" value="FMN-linked oxidoreductases"/>
    <property type="match status" value="1"/>
</dbReference>
<evidence type="ECO:0000256" key="5">
    <source>
        <dbReference type="ARBA" id="ARBA00024042"/>
    </source>
</evidence>
<dbReference type="PATRIC" id="fig|1231392.3.peg.419"/>
<keyword evidence="3 7" id="KW-0288">FMN</keyword>
<keyword evidence="10" id="KW-1185">Reference proteome</keyword>
<dbReference type="GO" id="GO:0009060">
    <property type="term" value="P:aerobic respiration"/>
    <property type="evidence" value="ECO:0007669"/>
    <property type="project" value="TreeGrafter"/>
</dbReference>
<proteinExistence type="inferred from homology"/>
<dbReference type="PIRSF" id="PIRSF000138">
    <property type="entry name" value="Al-hdrx_acd_dh"/>
    <property type="match status" value="1"/>
</dbReference>
<dbReference type="Proteomes" id="UP000006765">
    <property type="component" value="Unassembled WGS sequence"/>
</dbReference>
<dbReference type="OrthoDB" id="9770452at2"/>
<comment type="cofactor">
    <cofactor evidence="1">
        <name>FMN</name>
        <dbReference type="ChEBI" id="CHEBI:58210"/>
    </cofactor>
</comment>
<evidence type="ECO:0000313" key="9">
    <source>
        <dbReference type="EMBL" id="EKE45327.1"/>
    </source>
</evidence>
<feature type="domain" description="FMN hydroxy acid dehydrogenase" evidence="8">
    <location>
        <begin position="2"/>
        <end position="378"/>
    </location>
</feature>
<feature type="binding site" evidence="7">
    <location>
        <position position="158"/>
    </location>
    <ligand>
        <name>FMN</name>
        <dbReference type="ChEBI" id="CHEBI:58210"/>
    </ligand>
</feature>
<dbReference type="Gene3D" id="3.20.20.70">
    <property type="entry name" value="Aldolase class I"/>
    <property type="match status" value="1"/>
</dbReference>
<comment type="caution">
    <text evidence="9">The sequence shown here is derived from an EMBL/GenBank/DDBJ whole genome shotgun (WGS) entry which is preliminary data.</text>
</comment>